<keyword evidence="2 11" id="KW-1003">Cell membrane</keyword>
<dbReference type="NCBIfam" id="NF001454">
    <property type="entry name" value="PRK00315.1"/>
    <property type="match status" value="1"/>
</dbReference>
<dbReference type="Pfam" id="PF02669">
    <property type="entry name" value="KdpC"/>
    <property type="match status" value="1"/>
</dbReference>
<evidence type="ECO:0000256" key="3">
    <source>
        <dbReference type="ARBA" id="ARBA00022538"/>
    </source>
</evidence>
<evidence type="ECO:0000256" key="2">
    <source>
        <dbReference type="ARBA" id="ARBA00022475"/>
    </source>
</evidence>
<keyword evidence="1 11" id="KW-0813">Transport</keyword>
<evidence type="ECO:0000256" key="4">
    <source>
        <dbReference type="ARBA" id="ARBA00022692"/>
    </source>
</evidence>
<comment type="similarity">
    <text evidence="11">Belongs to the KdpC family.</text>
</comment>
<keyword evidence="10 11" id="KW-0472">Membrane</keyword>
<evidence type="ECO:0000313" key="14">
    <source>
        <dbReference type="Proteomes" id="UP001168540"/>
    </source>
</evidence>
<feature type="region of interest" description="Disordered" evidence="12">
    <location>
        <begin position="68"/>
        <end position="99"/>
    </location>
</feature>
<evidence type="ECO:0000256" key="12">
    <source>
        <dbReference type="SAM" id="MobiDB-lite"/>
    </source>
</evidence>
<dbReference type="InterPro" id="IPR003820">
    <property type="entry name" value="KdpC"/>
</dbReference>
<evidence type="ECO:0000256" key="7">
    <source>
        <dbReference type="ARBA" id="ARBA00022958"/>
    </source>
</evidence>
<dbReference type="EMBL" id="JAUEDK010000016">
    <property type="protein sequence ID" value="MDN0075306.1"/>
    <property type="molecule type" value="Genomic_DNA"/>
</dbReference>
<dbReference type="PANTHER" id="PTHR30042">
    <property type="entry name" value="POTASSIUM-TRANSPORTING ATPASE C CHAIN"/>
    <property type="match status" value="1"/>
</dbReference>
<name>A0ABT7XND0_9NEIS</name>
<keyword evidence="4 11" id="KW-0812">Transmembrane</keyword>
<keyword evidence="14" id="KW-1185">Reference proteome</keyword>
<sequence length="209" mass="21828">MNTMLNSAVRLTLATWLLFGLAYPLAVTGIAQLAFPRQANGSLIAGPGGAPLGAAQVGQNWVGAGWFHGRPSATTDTDPKDPSKTIPAPYNAASSNGSNLGPTSQALHDRLFTDRKALLKDLPGIQTLPADMLTSSASGLDPDISPANALMQAPRVAAARALPLEQVQALIATHTVGRTFGVFGEPRINVLSLNMALQSWQAAKPQQTK</sequence>
<accession>A0ABT7XND0</accession>
<dbReference type="PIRSF" id="PIRSF001296">
    <property type="entry name" value="K_ATPase_KdpC"/>
    <property type="match status" value="1"/>
</dbReference>
<dbReference type="HAMAP" id="MF_00276">
    <property type="entry name" value="KdpC"/>
    <property type="match status" value="1"/>
</dbReference>
<keyword evidence="8 11" id="KW-1133">Transmembrane helix</keyword>
<keyword evidence="3 11" id="KW-0633">Potassium transport</keyword>
<evidence type="ECO:0000256" key="10">
    <source>
        <dbReference type="ARBA" id="ARBA00023136"/>
    </source>
</evidence>
<comment type="subcellular location">
    <subcellularLocation>
        <location evidence="11">Cell membrane</location>
        <topology evidence="11">Single-pass membrane protein</topology>
    </subcellularLocation>
</comment>
<dbReference type="NCBIfam" id="TIGR00681">
    <property type="entry name" value="kdpC"/>
    <property type="match status" value="1"/>
</dbReference>
<dbReference type="Proteomes" id="UP001168540">
    <property type="component" value="Unassembled WGS sequence"/>
</dbReference>
<proteinExistence type="inferred from homology"/>
<keyword evidence="9 11" id="KW-0406">Ion transport</keyword>
<reference evidence="13" key="1">
    <citation type="submission" date="2023-06" db="EMBL/GenBank/DDBJ databases">
        <authorList>
            <person name="Zhang S."/>
        </authorList>
    </citation>
    <scope>NUCLEOTIDE SEQUENCE</scope>
    <source>
        <strain evidence="13">SG2303</strain>
    </source>
</reference>
<organism evidence="13 14">
    <name type="scientific">Crenobacter oryzisoli</name>
    <dbReference type="NCBI Taxonomy" id="3056844"/>
    <lineage>
        <taxon>Bacteria</taxon>
        <taxon>Pseudomonadati</taxon>
        <taxon>Pseudomonadota</taxon>
        <taxon>Betaproteobacteria</taxon>
        <taxon>Neisseriales</taxon>
        <taxon>Neisseriaceae</taxon>
        <taxon>Crenobacter</taxon>
    </lineage>
</organism>
<evidence type="ECO:0000256" key="1">
    <source>
        <dbReference type="ARBA" id="ARBA00022448"/>
    </source>
</evidence>
<comment type="function">
    <text evidence="11">Part of the high-affinity ATP-driven potassium transport (or Kdp) system, which catalyzes the hydrolysis of ATP coupled with the electrogenic transport of potassium into the cytoplasm. This subunit acts as a catalytic chaperone that increases the ATP-binding affinity of the ATP-hydrolyzing subunit KdpB by the formation of a transient KdpB/KdpC/ATP ternary complex.</text>
</comment>
<keyword evidence="7 11" id="KW-0630">Potassium</keyword>
<dbReference type="RefSeq" id="WP_289829911.1">
    <property type="nucleotide sequence ID" value="NZ_JAUEDK010000016.1"/>
</dbReference>
<evidence type="ECO:0000313" key="13">
    <source>
        <dbReference type="EMBL" id="MDN0075306.1"/>
    </source>
</evidence>
<keyword evidence="6 11" id="KW-0067">ATP-binding</keyword>
<evidence type="ECO:0000256" key="8">
    <source>
        <dbReference type="ARBA" id="ARBA00022989"/>
    </source>
</evidence>
<keyword evidence="5 11" id="KW-0547">Nucleotide-binding</keyword>
<evidence type="ECO:0000256" key="11">
    <source>
        <dbReference type="HAMAP-Rule" id="MF_00276"/>
    </source>
</evidence>
<comment type="subunit">
    <text evidence="11">The system is composed of three essential subunits: KdpA, KdpB and KdpC.</text>
</comment>
<evidence type="ECO:0000256" key="5">
    <source>
        <dbReference type="ARBA" id="ARBA00022741"/>
    </source>
</evidence>
<evidence type="ECO:0000256" key="9">
    <source>
        <dbReference type="ARBA" id="ARBA00023065"/>
    </source>
</evidence>
<evidence type="ECO:0000256" key="6">
    <source>
        <dbReference type="ARBA" id="ARBA00022840"/>
    </source>
</evidence>
<comment type="caution">
    <text evidence="13">The sequence shown here is derived from an EMBL/GenBank/DDBJ whole genome shotgun (WGS) entry which is preliminary data.</text>
</comment>
<protein>
    <recommendedName>
        <fullName evidence="11">Potassium-transporting ATPase KdpC subunit</fullName>
    </recommendedName>
    <alternativeName>
        <fullName evidence="11">ATP phosphohydrolase [potassium-transporting] C chain</fullName>
    </alternativeName>
    <alternativeName>
        <fullName evidence="11">Potassium-binding and translocating subunit C</fullName>
    </alternativeName>
    <alternativeName>
        <fullName evidence="11">Potassium-translocating ATPase C chain</fullName>
    </alternativeName>
</protein>
<gene>
    <name evidence="11 13" type="primary">kdpC</name>
    <name evidence="13" type="ORF">QU481_10430</name>
</gene>
<dbReference type="PANTHER" id="PTHR30042:SF2">
    <property type="entry name" value="POTASSIUM-TRANSPORTING ATPASE KDPC SUBUNIT"/>
    <property type="match status" value="1"/>
</dbReference>